<dbReference type="SMART" id="SM00830">
    <property type="entry name" value="CM_2"/>
    <property type="match status" value="1"/>
</dbReference>
<dbReference type="Pfam" id="PF01817">
    <property type="entry name" value="CM_2"/>
    <property type="match status" value="1"/>
</dbReference>
<keyword evidence="2" id="KW-0413">Isomerase</keyword>
<evidence type="ECO:0000256" key="2">
    <source>
        <dbReference type="ARBA" id="ARBA00023235"/>
    </source>
</evidence>
<dbReference type="InterPro" id="IPR036979">
    <property type="entry name" value="CM_dom_sf"/>
</dbReference>
<dbReference type="SUPFAM" id="SSF48600">
    <property type="entry name" value="Chorismate mutase II"/>
    <property type="match status" value="1"/>
</dbReference>
<evidence type="ECO:0000313" key="4">
    <source>
        <dbReference type="EMBL" id="AEX05092.1"/>
    </source>
</evidence>
<organism evidence="4 5">
    <name type="scientific">Klebsiella michiganensis (strain ATCC 8724 / DSM 4798 / JCM 20051 / NBRC 3318 / NRRL B-199 / KCTC 1686 / BUCSAV 143 / CCM 1901)</name>
    <dbReference type="NCBI Taxonomy" id="1006551"/>
    <lineage>
        <taxon>Bacteria</taxon>
        <taxon>Pseudomonadati</taxon>
        <taxon>Pseudomonadota</taxon>
        <taxon>Gammaproteobacteria</taxon>
        <taxon>Enterobacterales</taxon>
        <taxon>Enterobacteriaceae</taxon>
        <taxon>Klebsiella/Raoultella group</taxon>
        <taxon>Klebsiella</taxon>
    </lineage>
</organism>
<dbReference type="KEGG" id="kox:KOX_16850"/>
<feature type="domain" description="Chorismate mutase" evidence="3">
    <location>
        <begin position="1"/>
        <end position="90"/>
    </location>
</feature>
<protein>
    <recommendedName>
        <fullName evidence="1">chorismate mutase</fullName>
        <ecNumber evidence="1">5.4.99.5</ecNumber>
    </recommendedName>
</protein>
<name>A0A0H3HC54_KLEM8</name>
<dbReference type="GO" id="GO:0004106">
    <property type="term" value="F:chorismate mutase activity"/>
    <property type="evidence" value="ECO:0007669"/>
    <property type="project" value="UniProtKB-EC"/>
</dbReference>
<evidence type="ECO:0000259" key="3">
    <source>
        <dbReference type="PROSITE" id="PS51168"/>
    </source>
</evidence>
<dbReference type="InterPro" id="IPR036263">
    <property type="entry name" value="Chorismate_II_sf"/>
</dbReference>
<dbReference type="InterPro" id="IPR002701">
    <property type="entry name" value="CM_II_prokaryot"/>
</dbReference>
<dbReference type="Proteomes" id="UP000007843">
    <property type="component" value="Chromosome"/>
</dbReference>
<dbReference type="HOGENOM" id="CLU_131518_2_2_6"/>
<dbReference type="InterPro" id="IPR051331">
    <property type="entry name" value="Chorismate_mutase-related"/>
</dbReference>
<reference evidence="4 5" key="1">
    <citation type="journal article" date="2012" name="J. Bacteriol.">
        <title>Complete genome sequence of Klebsiella oxytoca KCTC 1686, used in production of 2,3-butanediol.</title>
        <authorList>
            <person name="Shin S.H."/>
            <person name="Kim S."/>
            <person name="Kim J.Y."/>
            <person name="Lee S."/>
            <person name="Um Y."/>
            <person name="Oh M.K."/>
            <person name="Kim Y.R."/>
            <person name="Lee J."/>
            <person name="Yang K.S."/>
        </authorList>
    </citation>
    <scope>NUCLEOTIDE SEQUENCE [LARGE SCALE GENOMIC DNA]</scope>
    <source>
        <strain evidence="5">ATCC 8724 / DSM 4798 / JCM 20051 / NBRC 3318 / NRRL B-199 / KCTC 1686</strain>
    </source>
</reference>
<dbReference type="UniPathway" id="UPA00120">
    <property type="reaction ID" value="UER00203"/>
</dbReference>
<dbReference type="PANTHER" id="PTHR38041:SF1">
    <property type="entry name" value="CHORISMATE MUTASE"/>
    <property type="match status" value="1"/>
</dbReference>
<sequence length="104" mass="11542">MTFSTLADVRSQIDSIDSELVSLIAQRAECVKAAAAFKTDHSAVRAPARVQQVIDRVREKAAAAGLPEVIIEKVYRSMIDAFIEYELEQHNQLQRQKSNGVLGE</sequence>
<proteinExistence type="predicted"/>
<dbReference type="PROSITE" id="PS51168">
    <property type="entry name" value="CHORISMATE_MUT_2"/>
    <property type="match status" value="1"/>
</dbReference>
<dbReference type="EC" id="5.4.99.5" evidence="1"/>
<accession>A0A0H3HC54</accession>
<dbReference type="EMBL" id="CP003218">
    <property type="protein sequence ID" value="AEX05092.1"/>
    <property type="molecule type" value="Genomic_DNA"/>
</dbReference>
<evidence type="ECO:0000256" key="1">
    <source>
        <dbReference type="ARBA" id="ARBA00012404"/>
    </source>
</evidence>
<dbReference type="GO" id="GO:0009697">
    <property type="term" value="P:salicylic acid biosynthetic process"/>
    <property type="evidence" value="ECO:0007669"/>
    <property type="project" value="TreeGrafter"/>
</dbReference>
<dbReference type="Gene3D" id="1.20.59.10">
    <property type="entry name" value="Chorismate mutase"/>
    <property type="match status" value="1"/>
</dbReference>
<dbReference type="RefSeq" id="WP_014228778.1">
    <property type="nucleotide sequence ID" value="NC_016612.1"/>
</dbReference>
<gene>
    <name evidence="4" type="ordered locus">KOX_16850</name>
</gene>
<dbReference type="AlphaFoldDB" id="A0A0H3HC54"/>
<evidence type="ECO:0000313" key="5">
    <source>
        <dbReference type="Proteomes" id="UP000007843"/>
    </source>
</evidence>
<dbReference type="PANTHER" id="PTHR38041">
    <property type="entry name" value="CHORISMATE MUTASE"/>
    <property type="match status" value="1"/>
</dbReference>
<dbReference type="GO" id="GO:0046417">
    <property type="term" value="P:chorismate metabolic process"/>
    <property type="evidence" value="ECO:0007669"/>
    <property type="project" value="InterPro"/>
</dbReference>